<organism evidence="1 2">
    <name type="scientific">Amedibacillus dolichus</name>
    <dbReference type="NCBI Taxonomy" id="31971"/>
    <lineage>
        <taxon>Bacteria</taxon>
        <taxon>Bacillati</taxon>
        <taxon>Bacillota</taxon>
        <taxon>Erysipelotrichia</taxon>
        <taxon>Erysipelotrichales</taxon>
        <taxon>Erysipelotrichaceae</taxon>
        <taxon>Amedibacillus</taxon>
    </lineage>
</organism>
<evidence type="ECO:0000313" key="1">
    <source>
        <dbReference type="EMBL" id="MBS4883629.1"/>
    </source>
</evidence>
<reference evidence="1" key="1">
    <citation type="submission" date="2021-02" db="EMBL/GenBank/DDBJ databases">
        <title>Infant gut strain persistence is associated with maternal origin, phylogeny, and functional potential including surface adhesion and iron acquisition.</title>
        <authorList>
            <person name="Lou Y.C."/>
        </authorList>
    </citation>
    <scope>NUCLEOTIDE SEQUENCE</scope>
    <source>
        <strain evidence="1">L3_108_103G1_dasL3_108_103G1_concoct_2</strain>
    </source>
</reference>
<dbReference type="Proteomes" id="UP000753219">
    <property type="component" value="Unassembled WGS sequence"/>
</dbReference>
<gene>
    <name evidence="1" type="ORF">KHZ85_02565</name>
</gene>
<dbReference type="RefSeq" id="WP_278639764.1">
    <property type="nucleotide sequence ID" value="NZ_JAGZMZ010000004.1"/>
</dbReference>
<accession>A0A942WC35</accession>
<evidence type="ECO:0000313" key="2">
    <source>
        <dbReference type="Proteomes" id="UP000753219"/>
    </source>
</evidence>
<proteinExistence type="predicted"/>
<dbReference type="InterPro" id="IPR011664">
    <property type="entry name" value="Abi_system_AbiD/AbiF-like"/>
</dbReference>
<name>A0A942WC35_9FIRM</name>
<comment type="caution">
    <text evidence="1">The sequence shown here is derived from an EMBL/GenBank/DDBJ whole genome shotgun (WGS) entry which is preliminary data.</text>
</comment>
<dbReference type="Pfam" id="PF07751">
    <property type="entry name" value="Abi_2"/>
    <property type="match status" value="1"/>
</dbReference>
<dbReference type="AlphaFoldDB" id="A0A942WC35"/>
<sequence length="265" mass="31480">MRTKYIVQQQIENLKSKNIQFNIVDEEYATQYLNDNTYYFKLKSFAKAFEYNETKKQYINLDFAYLVELSKLDMYLREYIIKLSLDTEHFLKVKFLHDLTNNGLEDGYNIVDLFFIKYPYISQNISLKKKDSACADLIHKYENNWAAWNIIEVLSFGDFVKLFQLYYDLYSDTKSKTIINLLWPLKFIRNASAHNNCLLNTLRKPYLHTHLFNNKKNTIEPNKELVSLLTKVPNISKNTRKKKIANPIIYDFIASLFLFNEVCSS</sequence>
<protein>
    <submittedName>
        <fullName evidence="1">Abi family protein</fullName>
    </submittedName>
</protein>
<dbReference type="EMBL" id="JAGZMZ010000004">
    <property type="protein sequence ID" value="MBS4883629.1"/>
    <property type="molecule type" value="Genomic_DNA"/>
</dbReference>